<dbReference type="EMBL" id="CP022433">
    <property type="protein sequence ID" value="ASN23579.1"/>
    <property type="molecule type" value="Genomic_DNA"/>
</dbReference>
<proteinExistence type="predicted"/>
<organism evidence="1 2">
    <name type="scientific">Streptomyces pluripotens</name>
    <dbReference type="NCBI Taxonomy" id="1355015"/>
    <lineage>
        <taxon>Bacteria</taxon>
        <taxon>Bacillati</taxon>
        <taxon>Actinomycetota</taxon>
        <taxon>Actinomycetes</taxon>
        <taxon>Kitasatosporales</taxon>
        <taxon>Streptomycetaceae</taxon>
        <taxon>Streptomyces</taxon>
    </lineage>
</organism>
<evidence type="ECO:0000313" key="1">
    <source>
        <dbReference type="EMBL" id="ASN23579.1"/>
    </source>
</evidence>
<sequence>MIVPPFLAFCPILYLTSSALWLETYSLTTARKPWSIRPAGVSSMFFSTAEISLTPSCSRAATMIASSSRFRANRLSM</sequence>
<evidence type="ECO:0000313" key="2">
    <source>
        <dbReference type="Proteomes" id="UP000031501"/>
    </source>
</evidence>
<keyword evidence="2" id="KW-1185">Reference proteome</keyword>
<gene>
    <name evidence="1" type="ORF">LK07_05540</name>
</gene>
<reference evidence="1 2" key="1">
    <citation type="submission" date="2017-07" db="EMBL/GenBank/DDBJ databases">
        <title>Genome sequence of Streptomyces pluripotens MUSC 137T.</title>
        <authorList>
            <person name="Ser H.-L."/>
            <person name="Lee L.-H."/>
        </authorList>
    </citation>
    <scope>NUCLEOTIDE SEQUENCE [LARGE SCALE GENOMIC DNA]</scope>
    <source>
        <strain evidence="1 2">MUSC 137</strain>
    </source>
</reference>
<dbReference type="AlphaFoldDB" id="A0A221NUB4"/>
<protein>
    <submittedName>
        <fullName evidence="1">Uncharacterized protein</fullName>
    </submittedName>
</protein>
<accession>A0A221NUB4</accession>
<name>A0A221NUB4_9ACTN</name>
<dbReference type="Proteomes" id="UP000031501">
    <property type="component" value="Chromosome"/>
</dbReference>